<accession>A0A976FHU2</accession>
<name>A0A976FHU2_BRELC</name>
<reference evidence="1 2" key="1">
    <citation type="journal article" date="2021" name="Genome Biol.">
        <title>AFLAP: assembly-free linkage analysis pipeline using k-mers from genome sequencing data.</title>
        <authorList>
            <person name="Fletcher K."/>
            <person name="Zhang L."/>
            <person name="Gil J."/>
            <person name="Han R."/>
            <person name="Cavanaugh K."/>
            <person name="Michelmore R."/>
        </authorList>
    </citation>
    <scope>NUCLEOTIDE SEQUENCE [LARGE SCALE GENOMIC DNA]</scope>
    <source>
        <strain evidence="1 2">SF5</strain>
    </source>
</reference>
<protein>
    <submittedName>
        <fullName evidence="1">Uncharacterized protein</fullName>
    </submittedName>
</protein>
<evidence type="ECO:0000313" key="1">
    <source>
        <dbReference type="EMBL" id="TDH67075.1"/>
    </source>
</evidence>
<comment type="caution">
    <text evidence="1">The sequence shown here is derived from an EMBL/GenBank/DDBJ whole genome shotgun (WGS) entry which is preliminary data.</text>
</comment>
<proteinExistence type="predicted"/>
<dbReference type="EMBL" id="SHOA02000014">
    <property type="protein sequence ID" value="TDH67075.1"/>
    <property type="molecule type" value="Genomic_DNA"/>
</dbReference>
<gene>
    <name evidence="1" type="ORF">CCR75_004245</name>
</gene>
<dbReference type="AlphaFoldDB" id="A0A976FHU2"/>
<evidence type="ECO:0000313" key="2">
    <source>
        <dbReference type="Proteomes" id="UP000294530"/>
    </source>
</evidence>
<dbReference type="KEGG" id="blac:94348003"/>
<dbReference type="GeneID" id="94348003"/>
<sequence length="89" mass="9946">MKVVILSDEEIANIVISDNNDLYAYDKAEAEEPVKLSRGEKPKGLSVSISEVNPAYPVEHQIHCQLRRIQNSVRCENLQPSTLVTLLGQ</sequence>
<dbReference type="RefSeq" id="XP_067816574.1">
    <property type="nucleotide sequence ID" value="XM_067962332.1"/>
</dbReference>
<dbReference type="Proteomes" id="UP000294530">
    <property type="component" value="Unassembled WGS sequence"/>
</dbReference>
<keyword evidence="2" id="KW-1185">Reference proteome</keyword>
<organism evidence="1 2">
    <name type="scientific">Bremia lactucae</name>
    <name type="common">Lettuce downy mildew</name>
    <dbReference type="NCBI Taxonomy" id="4779"/>
    <lineage>
        <taxon>Eukaryota</taxon>
        <taxon>Sar</taxon>
        <taxon>Stramenopiles</taxon>
        <taxon>Oomycota</taxon>
        <taxon>Peronosporomycetes</taxon>
        <taxon>Peronosporales</taxon>
        <taxon>Peronosporaceae</taxon>
        <taxon>Bremia</taxon>
    </lineage>
</organism>